<accession>A0AAU8LDM6</accession>
<sequence>MNASRIMRKAFTKIESASTVAPRTGFIDSAGGESGDEILLAFDGGHTFNSQPVSIGQSTEAVDNSVDNPPLTRANVDRMGLALKLTIFSPVKKNDVFH</sequence>
<name>A0AAU8LDM6_PSESX</name>
<protein>
    <submittedName>
        <fullName evidence="1">Uncharacterized protein</fullName>
    </submittedName>
</protein>
<proteinExistence type="predicted"/>
<dbReference type="EMBL" id="CP159362">
    <property type="protein sequence ID" value="XCN66249.1"/>
    <property type="molecule type" value="Genomic_DNA"/>
</dbReference>
<evidence type="ECO:0000313" key="1">
    <source>
        <dbReference type="EMBL" id="XCN66249.1"/>
    </source>
</evidence>
<organism evidence="1">
    <name type="scientific">Pseudomonas syringae CC1417</name>
    <dbReference type="NCBI Taxonomy" id="1357272"/>
    <lineage>
        <taxon>Bacteria</taxon>
        <taxon>Pseudomonadati</taxon>
        <taxon>Pseudomonadota</taxon>
        <taxon>Gammaproteobacteria</taxon>
        <taxon>Pseudomonadales</taxon>
        <taxon>Pseudomonadaceae</taxon>
        <taxon>Pseudomonas</taxon>
        <taxon>Pseudomonas syringae</taxon>
    </lineage>
</organism>
<reference evidence="1" key="1">
    <citation type="journal article" date="2014" name="Genome Announc.">
        <title>Draft Genome Sequences of a Phylogenetically Diverse Suite of Pseudomonas syringae Strains from Multiple Source Populations.</title>
        <authorList>
            <person name="Baltrus D.A."/>
            <person name="Yourstone S."/>
            <person name="Lind A."/>
            <person name="Guilbaud C."/>
            <person name="Sands D.C."/>
            <person name="Jones C.D."/>
            <person name="Morris C.E."/>
            <person name="Dangl J.L."/>
        </authorList>
    </citation>
    <scope>NUCLEOTIDE SEQUENCE</scope>
    <source>
        <strain evidence="1">CC1417</strain>
    </source>
</reference>
<gene>
    <name evidence="1" type="ORF">N011_17255</name>
</gene>
<reference evidence="1" key="2">
    <citation type="submission" date="2024-07" db="EMBL/GenBank/DDBJ databases">
        <title>A complete genome sequence for Pseudomonas syringae CC1417.</title>
        <authorList>
            <person name="Baltrus D.A."/>
        </authorList>
    </citation>
    <scope>NUCLEOTIDE SEQUENCE</scope>
    <source>
        <strain evidence="1">CC1417</strain>
    </source>
</reference>
<dbReference type="AlphaFoldDB" id="A0AAU8LDM6"/>
<dbReference type="RefSeq" id="WP_032610917.1">
    <property type="nucleotide sequence ID" value="NZ_CP159362.1"/>
</dbReference>